<gene>
    <name evidence="1" type="ORF">ACFFF8_17955</name>
</gene>
<name>A0ABV6SCS5_9SPHN</name>
<dbReference type="Proteomes" id="UP001589858">
    <property type="component" value="Unassembled WGS sequence"/>
</dbReference>
<comment type="caution">
    <text evidence="1">The sequence shown here is derived from an EMBL/GenBank/DDBJ whole genome shotgun (WGS) entry which is preliminary data.</text>
</comment>
<reference evidence="1 2" key="1">
    <citation type="submission" date="2024-09" db="EMBL/GenBank/DDBJ databases">
        <authorList>
            <person name="Sun Q."/>
            <person name="Mori K."/>
        </authorList>
    </citation>
    <scope>NUCLEOTIDE SEQUENCE [LARGE SCALE GENOMIC DNA]</scope>
    <source>
        <strain evidence="1 2">CICC 11035S</strain>
    </source>
</reference>
<evidence type="ECO:0000313" key="1">
    <source>
        <dbReference type="EMBL" id="MFC0686472.1"/>
    </source>
</evidence>
<protein>
    <submittedName>
        <fullName evidence="1">Uncharacterized protein</fullName>
    </submittedName>
</protein>
<dbReference type="EMBL" id="JBHLTM010000070">
    <property type="protein sequence ID" value="MFC0686472.1"/>
    <property type="molecule type" value="Genomic_DNA"/>
</dbReference>
<accession>A0ABV6SCS5</accession>
<sequence>MLSAFAENVTFPANFANAAYGRVGNPPETTFVLRILKNGKDVGTITISTAGVVSFSTSGVALSFAPGDLLVIQAPSDTDAAIEDFAASIKGTRS</sequence>
<proteinExistence type="predicted"/>
<evidence type="ECO:0000313" key="2">
    <source>
        <dbReference type="Proteomes" id="UP001589858"/>
    </source>
</evidence>
<organism evidence="1 2">
    <name type="scientific">Novosphingobium clariflavum</name>
    <dbReference type="NCBI Taxonomy" id="2029884"/>
    <lineage>
        <taxon>Bacteria</taxon>
        <taxon>Pseudomonadati</taxon>
        <taxon>Pseudomonadota</taxon>
        <taxon>Alphaproteobacteria</taxon>
        <taxon>Sphingomonadales</taxon>
        <taxon>Sphingomonadaceae</taxon>
        <taxon>Novosphingobium</taxon>
    </lineage>
</organism>
<dbReference type="RefSeq" id="WP_267222512.1">
    <property type="nucleotide sequence ID" value="NZ_JAPCWC010000016.1"/>
</dbReference>
<keyword evidence="2" id="KW-1185">Reference proteome</keyword>